<feature type="region of interest" description="Disordered" evidence="2">
    <location>
        <begin position="642"/>
        <end position="691"/>
    </location>
</feature>
<feature type="compositionally biased region" description="Acidic residues" evidence="2">
    <location>
        <begin position="255"/>
        <end position="272"/>
    </location>
</feature>
<dbReference type="InterPro" id="IPR008984">
    <property type="entry name" value="SMAD_FHA_dom_sf"/>
</dbReference>
<sequence>MTQKSCMGLQTLRLMKRLEPNTIVASFPIDDETVTFGRDPHCSVRLYYPKVSSVHAKLVFQERKVQTVSIDGYPIFPSDNPDLPTTIPVSNNSEIEIHKKRFIFTYPPKELRAALFDSPVKDGSTTPGAQRRALRMSMIQSAEVFSPKPSKDPNENLKILQSPLKARVLVRSAQRAIMKMETENEEEEEEKEVEEFIAESIGLEDKPKFGMVDIQEQVDGEGFDDDLLDGDYDEESTPQPDHPYEDACQQLEDCSSGEEEEPAQEDEPDFTDDVQIQREAERQAPLPASTTTPIRLQRRNDFLAPQPHHTRALEAPQGAGRYSFGGAQRILSEPKWKVTDIIVPLPKEKVERVSYLNDNHYGQADKWGSRRSKVSDEERKAIRERRKSALITPDPIFGGQVPGFSTRLLSTPSPATVSSLFSPSKTNVSPVAAVLRDLDSSEGDDEEDARSLLERMKKTVEDMKRRRSVGPPSNANSARDEDMIVDVSENDESGTIHERMTVQRQSSQGTADFSEEGSDKENEDNDSDMANSDKEQENVTMGAFSGTSSHSVEGCDGVAPLTPPLDTIKHLYSLPKTSSITPVFCGVRDLFNGADAHRYAHPLHTPRMDGVRDMYLREGTHVTDTPTFEGLRDMMESLAGYRKSDQEEDSGTHSEEDTNVNEVSVRATAGAGRTTRSGASAKPRDKDQEQLQPGQLEVLKDGSTQASLGITAEVEEVSGTMAQSTAGEGQIFRTKLRLLRQDKHGVRSMDTLATVSAKASRIRNVKNFRLLLRFHAFIRPRPWRAVRLPRVKATPKSNGDITAAASAGASSTSRCWQDVCQTLYETFYWEFPPIC</sequence>
<feature type="compositionally biased region" description="Basic and acidic residues" evidence="2">
    <location>
        <begin position="642"/>
        <end position="656"/>
    </location>
</feature>
<feature type="region of interest" description="Disordered" evidence="2">
    <location>
        <begin position="221"/>
        <end position="299"/>
    </location>
</feature>
<dbReference type="OrthoDB" id="6288785at2759"/>
<name>F8QE55_SERL3</name>
<organism evidence="4">
    <name type="scientific">Serpula lacrymans var. lacrymans (strain S7.3)</name>
    <name type="common">Dry rot fungus</name>
    <dbReference type="NCBI Taxonomy" id="936435"/>
    <lineage>
        <taxon>Eukaryota</taxon>
        <taxon>Fungi</taxon>
        <taxon>Dikarya</taxon>
        <taxon>Basidiomycota</taxon>
        <taxon>Agaricomycotina</taxon>
        <taxon>Agaricomycetes</taxon>
        <taxon>Agaricomycetidae</taxon>
        <taxon>Boletales</taxon>
        <taxon>Coniophorineae</taxon>
        <taxon>Serpulaceae</taxon>
        <taxon>Serpula</taxon>
    </lineage>
</organism>
<dbReference type="Gene3D" id="2.60.200.20">
    <property type="match status" value="1"/>
</dbReference>
<evidence type="ECO:0000256" key="2">
    <source>
        <dbReference type="SAM" id="MobiDB-lite"/>
    </source>
</evidence>
<dbReference type="eggNOG" id="ENOG502SBGM">
    <property type="taxonomic scope" value="Eukaryota"/>
</dbReference>
<keyword evidence="1" id="KW-0175">Coiled coil</keyword>
<feature type="coiled-coil region" evidence="1">
    <location>
        <begin position="170"/>
        <end position="206"/>
    </location>
</feature>
<accession>F8QE55</accession>
<evidence type="ECO:0000313" key="4">
    <source>
        <dbReference type="Proteomes" id="UP000008063"/>
    </source>
</evidence>
<dbReference type="HOGENOM" id="CLU_006497_1_0_1"/>
<gene>
    <name evidence="3" type="ORF">SERLA73DRAFT_163514</name>
</gene>
<keyword evidence="4" id="KW-1185">Reference proteome</keyword>
<reference evidence="4" key="1">
    <citation type="journal article" date="2011" name="Science">
        <title>The plant cell wall-decomposing machinery underlies the functional diversity of forest fungi.</title>
        <authorList>
            <person name="Eastwood D.C."/>
            <person name="Floudas D."/>
            <person name="Binder M."/>
            <person name="Majcherczyk A."/>
            <person name="Schneider P."/>
            <person name="Aerts A."/>
            <person name="Asiegbu F.O."/>
            <person name="Baker S.E."/>
            <person name="Barry K."/>
            <person name="Bendiksby M."/>
            <person name="Blumentritt M."/>
            <person name="Coutinho P.M."/>
            <person name="Cullen D."/>
            <person name="de Vries R.P."/>
            <person name="Gathman A."/>
            <person name="Goodell B."/>
            <person name="Henrissat B."/>
            <person name="Ihrmark K."/>
            <person name="Kauserud H."/>
            <person name="Kohler A."/>
            <person name="LaButti K."/>
            <person name="Lapidus A."/>
            <person name="Lavin J.L."/>
            <person name="Lee Y.-H."/>
            <person name="Lindquist E."/>
            <person name="Lilly W."/>
            <person name="Lucas S."/>
            <person name="Morin E."/>
            <person name="Murat C."/>
            <person name="Oguiza J.A."/>
            <person name="Park J."/>
            <person name="Pisabarro A.G."/>
            <person name="Riley R."/>
            <person name="Rosling A."/>
            <person name="Salamov A."/>
            <person name="Schmidt O."/>
            <person name="Schmutz J."/>
            <person name="Skrede I."/>
            <person name="Stenlid J."/>
            <person name="Wiebenga A."/>
            <person name="Xie X."/>
            <person name="Kuees U."/>
            <person name="Hibbett D.S."/>
            <person name="Hoffmeister D."/>
            <person name="Hoegberg N."/>
            <person name="Martin F."/>
            <person name="Grigoriev I.V."/>
            <person name="Watkinson S.C."/>
        </authorList>
    </citation>
    <scope>NUCLEOTIDE SEQUENCE [LARGE SCALE GENOMIC DNA]</scope>
    <source>
        <strain evidence="4">strain S7.3</strain>
    </source>
</reference>
<dbReference type="SUPFAM" id="SSF49879">
    <property type="entry name" value="SMAD/FHA domain"/>
    <property type="match status" value="1"/>
</dbReference>
<feature type="compositionally biased region" description="Acidic residues" evidence="2">
    <location>
        <begin position="513"/>
        <end position="527"/>
    </location>
</feature>
<proteinExistence type="predicted"/>
<evidence type="ECO:0008006" key="5">
    <source>
        <dbReference type="Google" id="ProtNLM"/>
    </source>
</evidence>
<evidence type="ECO:0000256" key="1">
    <source>
        <dbReference type="SAM" id="Coils"/>
    </source>
</evidence>
<dbReference type="Proteomes" id="UP000008063">
    <property type="component" value="Unassembled WGS sequence"/>
</dbReference>
<feature type="compositionally biased region" description="Acidic residues" evidence="2">
    <location>
        <begin position="221"/>
        <end position="236"/>
    </location>
</feature>
<dbReference type="EMBL" id="GL945492">
    <property type="protein sequence ID" value="EGN93430.1"/>
    <property type="molecule type" value="Genomic_DNA"/>
</dbReference>
<dbReference type="STRING" id="936435.F8QE55"/>
<dbReference type="AlphaFoldDB" id="F8QE55"/>
<feature type="region of interest" description="Disordered" evidence="2">
    <location>
        <begin position="457"/>
        <end position="537"/>
    </location>
</feature>
<protein>
    <recommendedName>
        <fullName evidence="5">FHA domain-containing protein</fullName>
    </recommendedName>
</protein>
<evidence type="ECO:0000313" key="3">
    <source>
        <dbReference type="EMBL" id="EGN93430.1"/>
    </source>
</evidence>
<feature type="compositionally biased region" description="Polar residues" evidence="2">
    <location>
        <begin position="502"/>
        <end position="511"/>
    </location>
</feature>
<dbReference type="InParanoid" id="F8QE55"/>